<dbReference type="InterPro" id="IPR014347">
    <property type="entry name" value="Tautomerase/MIF_sf"/>
</dbReference>
<evidence type="ECO:0000256" key="7">
    <source>
        <dbReference type="ARBA" id="ARBA00036823"/>
    </source>
</evidence>
<accession>S8ATM1</accession>
<comment type="similarity">
    <text evidence="2">Belongs to the MIF family.</text>
</comment>
<name>S8ATM1_PENO1</name>
<dbReference type="Pfam" id="PF01187">
    <property type="entry name" value="MIF"/>
    <property type="match status" value="1"/>
</dbReference>
<keyword evidence="16" id="KW-1185">Reference proteome</keyword>
<dbReference type="PANTHER" id="PTHR11954:SF6">
    <property type="entry name" value="MACROPHAGE MIGRATION INHIBITORY FACTOR"/>
    <property type="match status" value="1"/>
</dbReference>
<feature type="region of interest" description="Disordered" evidence="13">
    <location>
        <begin position="374"/>
        <end position="453"/>
    </location>
</feature>
<dbReference type="EC" id="5.3.2.1" evidence="9"/>
<feature type="region of interest" description="Disordered" evidence="13">
    <location>
        <begin position="175"/>
        <end position="197"/>
    </location>
</feature>
<feature type="compositionally biased region" description="Polar residues" evidence="13">
    <location>
        <begin position="388"/>
        <end position="423"/>
    </location>
</feature>
<dbReference type="GO" id="GO:0005576">
    <property type="term" value="C:extracellular region"/>
    <property type="evidence" value="ECO:0007669"/>
    <property type="project" value="UniProtKB-SubCell"/>
</dbReference>
<evidence type="ECO:0000256" key="9">
    <source>
        <dbReference type="ARBA" id="ARBA00039086"/>
    </source>
</evidence>
<feature type="region of interest" description="Disordered" evidence="13">
    <location>
        <begin position="1"/>
        <end position="53"/>
    </location>
</feature>
<keyword evidence="5" id="KW-0413">Isomerase</keyword>
<evidence type="ECO:0000256" key="12">
    <source>
        <dbReference type="ARBA" id="ARBA00042730"/>
    </source>
</evidence>
<dbReference type="OrthoDB" id="255819at2759"/>
<sequence>MASHKDIPDTEHLDVSERSDNNQKPQSRSPSLSDHRSSHSSLPSKPVAPQSVENRLRPAADIINRINWDSEFTREDYIIGFVDRFEGQLEVSMDAWKKETTDEEFIPQHRVLYIRHVNGDIVWDRRRRIDKIFNSGSLPVLPSNVPADPIVQEPSQPEKQAVAPFLFQRNEDKEETVASLPEPETTKSKSISVANKNISQDAPAARSAAKKMFSEDEFANQASQSSPNDQVARDALVVAELSTNCKPQGNFQLVCDLVSHIAQIFRRPESAIQVVIHQNVSICFGSSTLPSYLLKIWTVPSAIGPFTNVRNTWILQQTLHESLAIPPERGVILFLSVSEENLGLNGSTIQGVNLRQEKPDNETPGVFKTISHRMSRRLRGSSGASGPITLSSGPNSPLSPTEASPGHSQPVVTVSENPAQEESSPQKRESLMAILERHIRNPKKGQAKGVVKD</sequence>
<dbReference type="GO" id="GO:0050178">
    <property type="term" value="F:phenylpyruvate tautomerase activity"/>
    <property type="evidence" value="ECO:0007669"/>
    <property type="project" value="UniProtKB-EC"/>
</dbReference>
<evidence type="ECO:0000256" key="11">
    <source>
        <dbReference type="ARBA" id="ARBA00041912"/>
    </source>
</evidence>
<feature type="domain" description="MJ1316 RNA cyclic group end recognition" evidence="14">
    <location>
        <begin position="56"/>
        <end position="125"/>
    </location>
</feature>
<comment type="catalytic activity">
    <reaction evidence="6">
        <text>3-phenylpyruvate = enol-phenylpyruvate</text>
        <dbReference type="Rhea" id="RHEA:17097"/>
        <dbReference type="ChEBI" id="CHEBI:16815"/>
        <dbReference type="ChEBI" id="CHEBI:18005"/>
        <dbReference type="EC" id="5.3.2.1"/>
    </reaction>
</comment>
<dbReference type="EMBL" id="KB644408">
    <property type="protein sequence ID" value="EPS25172.1"/>
    <property type="molecule type" value="Genomic_DNA"/>
</dbReference>
<feature type="compositionally biased region" description="Polar residues" evidence="13">
    <location>
        <begin position="188"/>
        <end position="197"/>
    </location>
</feature>
<dbReference type="PANTHER" id="PTHR11954">
    <property type="entry name" value="D-DOPACHROME DECARBOXYLASE"/>
    <property type="match status" value="1"/>
</dbReference>
<dbReference type="eggNOG" id="KOG2245">
    <property type="taxonomic scope" value="Eukaryota"/>
</dbReference>
<proteinExistence type="inferred from homology"/>
<dbReference type="PhylomeDB" id="S8ATM1"/>
<protein>
    <recommendedName>
        <fullName evidence="12">L-dopachrome isomerase</fullName>
        <ecNumber evidence="9">5.3.2.1</ecNumber>
        <ecNumber evidence="8">5.3.3.12</ecNumber>
    </recommendedName>
    <alternativeName>
        <fullName evidence="10">L-dopachrome tautomerase</fullName>
    </alternativeName>
    <alternativeName>
        <fullName evidence="11">Phenylpyruvate tautomerase</fullName>
    </alternativeName>
</protein>
<dbReference type="AlphaFoldDB" id="S8ATM1"/>
<evidence type="ECO:0000256" key="13">
    <source>
        <dbReference type="SAM" id="MobiDB-lite"/>
    </source>
</evidence>
<dbReference type="HOGENOM" id="CLU_052382_0_0_1"/>
<dbReference type="STRING" id="933388.S8ATM1"/>
<evidence type="ECO:0000256" key="1">
    <source>
        <dbReference type="ARBA" id="ARBA00004613"/>
    </source>
</evidence>
<evidence type="ECO:0000256" key="6">
    <source>
        <dbReference type="ARBA" id="ARBA00036735"/>
    </source>
</evidence>
<keyword evidence="4" id="KW-0964">Secreted</keyword>
<evidence type="ECO:0000256" key="10">
    <source>
        <dbReference type="ARBA" id="ARBA00041631"/>
    </source>
</evidence>
<organism evidence="15 16">
    <name type="scientific">Penicillium oxalicum (strain 114-2 / CGMCC 5302)</name>
    <name type="common">Penicillium decumbens</name>
    <dbReference type="NCBI Taxonomy" id="933388"/>
    <lineage>
        <taxon>Eukaryota</taxon>
        <taxon>Fungi</taxon>
        <taxon>Dikarya</taxon>
        <taxon>Ascomycota</taxon>
        <taxon>Pezizomycotina</taxon>
        <taxon>Eurotiomycetes</taxon>
        <taxon>Eurotiomycetidae</taxon>
        <taxon>Eurotiales</taxon>
        <taxon>Aspergillaceae</taxon>
        <taxon>Penicillium</taxon>
    </lineage>
</organism>
<evidence type="ECO:0000256" key="5">
    <source>
        <dbReference type="ARBA" id="ARBA00023235"/>
    </source>
</evidence>
<dbReference type="GO" id="GO:0004167">
    <property type="term" value="F:dopachrome isomerase activity"/>
    <property type="evidence" value="ECO:0007669"/>
    <property type="project" value="UniProtKB-EC"/>
</dbReference>
<feature type="compositionally biased region" description="Basic and acidic residues" evidence="13">
    <location>
        <begin position="1"/>
        <end position="21"/>
    </location>
</feature>
<dbReference type="SUPFAM" id="SSF55331">
    <property type="entry name" value="Tautomerase/MIF"/>
    <property type="match status" value="1"/>
</dbReference>
<dbReference type="Pfam" id="PF04457">
    <property type="entry name" value="MJ1316"/>
    <property type="match status" value="1"/>
</dbReference>
<evidence type="ECO:0000313" key="16">
    <source>
        <dbReference type="Proteomes" id="UP000019376"/>
    </source>
</evidence>
<dbReference type="Proteomes" id="UP000019376">
    <property type="component" value="Unassembled WGS sequence"/>
</dbReference>
<feature type="compositionally biased region" description="Basic and acidic residues" evidence="13">
    <location>
        <begin position="424"/>
        <end position="439"/>
    </location>
</feature>
<evidence type="ECO:0000256" key="3">
    <source>
        <dbReference type="ARBA" id="ARBA00022514"/>
    </source>
</evidence>
<gene>
    <name evidence="15" type="ORF">PDE_00103</name>
</gene>
<dbReference type="InterPro" id="IPR001398">
    <property type="entry name" value="Macrophage_inhib_fac"/>
</dbReference>
<evidence type="ECO:0000256" key="8">
    <source>
        <dbReference type="ARBA" id="ARBA00038932"/>
    </source>
</evidence>
<keyword evidence="3" id="KW-0202">Cytokine</keyword>
<evidence type="ECO:0000259" key="14">
    <source>
        <dbReference type="Pfam" id="PF04457"/>
    </source>
</evidence>
<comment type="catalytic activity">
    <reaction evidence="7">
        <text>L-dopachrome = 5,6-dihydroxyindole-2-carboxylate</text>
        <dbReference type="Rhea" id="RHEA:13041"/>
        <dbReference type="ChEBI" id="CHEBI:16875"/>
        <dbReference type="ChEBI" id="CHEBI:57509"/>
        <dbReference type="EC" id="5.3.3.12"/>
    </reaction>
</comment>
<dbReference type="Gene3D" id="3.30.429.10">
    <property type="entry name" value="Macrophage Migration Inhibitory Factor"/>
    <property type="match status" value="1"/>
</dbReference>
<evidence type="ECO:0000256" key="4">
    <source>
        <dbReference type="ARBA" id="ARBA00022525"/>
    </source>
</evidence>
<evidence type="ECO:0000256" key="2">
    <source>
        <dbReference type="ARBA" id="ARBA00005851"/>
    </source>
</evidence>
<reference evidence="15 16" key="1">
    <citation type="journal article" date="2013" name="PLoS ONE">
        <title>Genomic and secretomic analyses reveal unique features of the lignocellulolytic enzyme system of Penicillium decumbens.</title>
        <authorList>
            <person name="Liu G."/>
            <person name="Zhang L."/>
            <person name="Wei X."/>
            <person name="Zou G."/>
            <person name="Qin Y."/>
            <person name="Ma L."/>
            <person name="Li J."/>
            <person name="Zheng H."/>
            <person name="Wang S."/>
            <person name="Wang C."/>
            <person name="Xun L."/>
            <person name="Zhao G.-P."/>
            <person name="Zhou Z."/>
            <person name="Qu Y."/>
        </authorList>
    </citation>
    <scope>NUCLEOTIDE SEQUENCE [LARGE SCALE GENOMIC DNA]</scope>
    <source>
        <strain evidence="16">114-2 / CGMCC 5302</strain>
    </source>
</reference>
<comment type="subcellular location">
    <subcellularLocation>
        <location evidence="1">Secreted</location>
    </subcellularLocation>
</comment>
<evidence type="ECO:0000313" key="15">
    <source>
        <dbReference type="EMBL" id="EPS25172.1"/>
    </source>
</evidence>
<dbReference type="InterPro" id="IPR040459">
    <property type="entry name" value="MJ1316"/>
</dbReference>
<dbReference type="EC" id="5.3.3.12" evidence="8"/>